<dbReference type="SUPFAM" id="SSF88723">
    <property type="entry name" value="PIN domain-like"/>
    <property type="match status" value="1"/>
</dbReference>
<dbReference type="Pfam" id="PF02739">
    <property type="entry name" value="5_3_exonuc_N"/>
    <property type="match status" value="1"/>
</dbReference>
<dbReference type="Proteomes" id="UP001189429">
    <property type="component" value="Unassembled WGS sequence"/>
</dbReference>
<evidence type="ECO:0000313" key="7">
    <source>
        <dbReference type="Proteomes" id="UP001189429"/>
    </source>
</evidence>
<evidence type="ECO:0000256" key="2">
    <source>
        <dbReference type="ARBA" id="ARBA00022801"/>
    </source>
</evidence>
<keyword evidence="7" id="KW-1185">Reference proteome</keyword>
<comment type="caution">
    <text evidence="6">The sequence shown here is derived from an EMBL/GenBank/DDBJ whole genome shotgun (WGS) entry which is preliminary data.</text>
</comment>
<sequence length="319" mass="33607">MARAAPPTLAAAAFAVLAAAGALSGAAIVRPLGGGRALASRPAAGGAAGRQSNALVGFSRFLVDYALTEEPTHVALCFDCSGGSAFRKKMHAGYKSNRPKAEAPFLDQLKRCKEFADALGMKCFESKKFEADDLIATLSTAVLSKGHRCTVVTVDKDLCQLVEPRLSVYDPAGGSRYDEAGVVKKFGVLPCQVVDMLGLVGDSADCIPGVRGIGPRTAAQLLQQFKDLDAVYAGLDKVATLGLRGAAGVQKALAAGQDIAFLSRTLATLEHNVPVQKASIRGMLRRRPSSDIHTLLDEFGLQSLGRQVSRLQRRMDGLP</sequence>
<accession>A0ABN9RJ30</accession>
<dbReference type="SMART" id="SM00279">
    <property type="entry name" value="HhH2"/>
    <property type="match status" value="1"/>
</dbReference>
<dbReference type="Gene3D" id="3.40.50.1010">
    <property type="entry name" value="5'-nuclease"/>
    <property type="match status" value="1"/>
</dbReference>
<reference evidence="6" key="1">
    <citation type="submission" date="2023-10" db="EMBL/GenBank/DDBJ databases">
        <authorList>
            <person name="Chen Y."/>
            <person name="Shah S."/>
            <person name="Dougan E. K."/>
            <person name="Thang M."/>
            <person name="Chan C."/>
        </authorList>
    </citation>
    <scope>NUCLEOTIDE SEQUENCE [LARGE SCALE GENOMIC DNA]</scope>
</reference>
<keyword evidence="2" id="KW-0378">Hydrolase</keyword>
<keyword evidence="1" id="KW-0540">Nuclease</keyword>
<dbReference type="PANTHER" id="PTHR42646:SF2">
    <property type="entry name" value="5'-3' EXONUCLEASE FAMILY PROTEIN"/>
    <property type="match status" value="1"/>
</dbReference>
<evidence type="ECO:0000259" key="5">
    <source>
        <dbReference type="SMART" id="SM00475"/>
    </source>
</evidence>
<dbReference type="Pfam" id="PF01367">
    <property type="entry name" value="5_3_exonuc"/>
    <property type="match status" value="1"/>
</dbReference>
<evidence type="ECO:0000256" key="1">
    <source>
        <dbReference type="ARBA" id="ARBA00022722"/>
    </source>
</evidence>
<dbReference type="EMBL" id="CAUYUJ010006947">
    <property type="protein sequence ID" value="CAK0819111.1"/>
    <property type="molecule type" value="Genomic_DNA"/>
</dbReference>
<dbReference type="SMART" id="SM00475">
    <property type="entry name" value="53EXOc"/>
    <property type="match status" value="1"/>
</dbReference>
<gene>
    <name evidence="6" type="ORF">PCOR1329_LOCUS21188</name>
</gene>
<evidence type="ECO:0000313" key="6">
    <source>
        <dbReference type="EMBL" id="CAK0819111.1"/>
    </source>
</evidence>
<dbReference type="CDD" id="cd09859">
    <property type="entry name" value="PIN_53EXO"/>
    <property type="match status" value="1"/>
</dbReference>
<name>A0ABN9RJ30_9DINO</name>
<feature type="chain" id="PRO_5045547977" description="5'-3' exonuclease domain-containing protein" evidence="4">
    <location>
        <begin position="27"/>
        <end position="319"/>
    </location>
</feature>
<dbReference type="SUPFAM" id="SSF47807">
    <property type="entry name" value="5' to 3' exonuclease, C-terminal subdomain"/>
    <property type="match status" value="1"/>
</dbReference>
<protein>
    <recommendedName>
        <fullName evidence="5">5'-3' exonuclease domain-containing protein</fullName>
    </recommendedName>
</protein>
<dbReference type="InterPro" id="IPR008918">
    <property type="entry name" value="HhH2"/>
</dbReference>
<dbReference type="PANTHER" id="PTHR42646">
    <property type="entry name" value="FLAP ENDONUCLEASE XNI"/>
    <property type="match status" value="1"/>
</dbReference>
<dbReference type="InterPro" id="IPR036279">
    <property type="entry name" value="5-3_exonuclease_C_sf"/>
</dbReference>
<feature type="domain" description="5'-3' exonuclease" evidence="5">
    <location>
        <begin position="35"/>
        <end position="282"/>
    </location>
</feature>
<dbReference type="CDD" id="cd09898">
    <property type="entry name" value="H3TH_53EXO"/>
    <property type="match status" value="1"/>
</dbReference>
<dbReference type="Gene3D" id="1.10.150.20">
    <property type="entry name" value="5' to 3' exonuclease, C-terminal subdomain"/>
    <property type="match status" value="1"/>
</dbReference>
<dbReference type="InterPro" id="IPR029060">
    <property type="entry name" value="PIN-like_dom_sf"/>
</dbReference>
<dbReference type="InterPro" id="IPR038969">
    <property type="entry name" value="FEN"/>
</dbReference>
<proteinExistence type="predicted"/>
<evidence type="ECO:0000256" key="4">
    <source>
        <dbReference type="SAM" id="SignalP"/>
    </source>
</evidence>
<dbReference type="InterPro" id="IPR002421">
    <property type="entry name" value="5-3_exonuclease"/>
</dbReference>
<organism evidence="6 7">
    <name type="scientific">Prorocentrum cordatum</name>
    <dbReference type="NCBI Taxonomy" id="2364126"/>
    <lineage>
        <taxon>Eukaryota</taxon>
        <taxon>Sar</taxon>
        <taxon>Alveolata</taxon>
        <taxon>Dinophyceae</taxon>
        <taxon>Prorocentrales</taxon>
        <taxon>Prorocentraceae</taxon>
        <taxon>Prorocentrum</taxon>
    </lineage>
</organism>
<evidence type="ECO:0000256" key="3">
    <source>
        <dbReference type="ARBA" id="ARBA00023125"/>
    </source>
</evidence>
<feature type="signal peptide" evidence="4">
    <location>
        <begin position="1"/>
        <end position="26"/>
    </location>
</feature>
<dbReference type="InterPro" id="IPR020046">
    <property type="entry name" value="5-3_exonucl_a-hlix_arch_N"/>
</dbReference>
<keyword evidence="4" id="KW-0732">Signal</keyword>
<dbReference type="InterPro" id="IPR020045">
    <property type="entry name" value="DNA_polI_H3TH"/>
</dbReference>
<keyword evidence="3" id="KW-0238">DNA-binding</keyword>